<comment type="function">
    <text evidence="1">Core subunit of the mitochondrial membrane respiratory chain NADH dehydrogenase (Complex I) that is believed to belong to the minimal assembly required for catalysis. Complex I functions in the transfer of electrons from NADH to the respiratory chain. The immediate electron acceptor for the enzyme is believed to be ubiquinone.</text>
</comment>
<evidence type="ECO:0000256" key="12">
    <source>
        <dbReference type="ARBA" id="ARBA00023027"/>
    </source>
</evidence>
<evidence type="ECO:0000256" key="10">
    <source>
        <dbReference type="ARBA" id="ARBA00022982"/>
    </source>
</evidence>
<evidence type="ECO:0000256" key="8">
    <source>
        <dbReference type="ARBA" id="ARBA00022792"/>
    </source>
</evidence>
<protein>
    <recommendedName>
        <fullName evidence="4 17">NADH-ubiquinone oxidoreductase chain 5</fullName>
        <ecNumber evidence="3 17">7.1.1.2</ecNumber>
    </recommendedName>
</protein>
<feature type="transmembrane region" description="Helical" evidence="17">
    <location>
        <begin position="418"/>
        <end position="443"/>
    </location>
</feature>
<keyword evidence="6" id="KW-0679">Respiratory chain</keyword>
<dbReference type="Pfam" id="PF00361">
    <property type="entry name" value="Proton_antipo_M"/>
    <property type="match status" value="1"/>
</dbReference>
<feature type="transmembrane region" description="Helical" evidence="17">
    <location>
        <begin position="150"/>
        <end position="170"/>
    </location>
</feature>
<keyword evidence="11 17" id="KW-1133">Transmembrane helix</keyword>
<dbReference type="GO" id="GO:0042773">
    <property type="term" value="P:ATP synthesis coupled electron transport"/>
    <property type="evidence" value="ECO:0007669"/>
    <property type="project" value="InterPro"/>
</dbReference>
<evidence type="ECO:0000256" key="15">
    <source>
        <dbReference type="ARBA" id="ARBA00023136"/>
    </source>
</evidence>
<reference evidence="21" key="1">
    <citation type="submission" date="2020-03" db="EMBL/GenBank/DDBJ databases">
        <title>The mitochondrial genomes of eight Scelimeninae species (Orthoptera: Tetrigoidea): deep insights into structural characteristics and phylogenetic implications.</title>
        <authorList>
            <person name="Li R."/>
            <person name="Li X.-D."/>
        </authorList>
    </citation>
    <scope>NUCLEOTIDE SEQUENCE</scope>
</reference>
<name>A0A7T0II46_9ORTH</name>
<proteinExistence type="inferred from homology"/>
<evidence type="ECO:0000256" key="2">
    <source>
        <dbReference type="ARBA" id="ARBA00004448"/>
    </source>
</evidence>
<dbReference type="EMBL" id="MT162548">
    <property type="protein sequence ID" value="QPK42122.1"/>
    <property type="molecule type" value="Genomic_DNA"/>
</dbReference>
<comment type="function">
    <text evidence="17">Core subunit of the mitochondrial membrane respiratory chain NADH dehydrogenase (Complex I) which catalyzes electron transfer from NADH through the respiratory chain, using ubiquinone as an electron acceptor. Essential for the catalytic activity and assembly of complex I.</text>
</comment>
<evidence type="ECO:0000259" key="18">
    <source>
        <dbReference type="Pfam" id="PF00361"/>
    </source>
</evidence>
<evidence type="ECO:0000256" key="13">
    <source>
        <dbReference type="ARBA" id="ARBA00023075"/>
    </source>
</evidence>
<evidence type="ECO:0000256" key="7">
    <source>
        <dbReference type="ARBA" id="ARBA00022692"/>
    </source>
</evidence>
<keyword evidence="15 17" id="KW-0472">Membrane</keyword>
<feature type="domain" description="NADH-Ubiquinone oxidoreductase (complex I) chain 5 N-terminal" evidence="19">
    <location>
        <begin position="41"/>
        <end position="88"/>
    </location>
</feature>
<feature type="transmembrane region" description="Helical" evidence="17">
    <location>
        <begin position="376"/>
        <end position="398"/>
    </location>
</feature>
<feature type="transmembrane region" description="Helical" evidence="17">
    <location>
        <begin position="6"/>
        <end position="28"/>
    </location>
</feature>
<keyword evidence="7 17" id="KW-0812">Transmembrane</keyword>
<feature type="transmembrane region" description="Helical" evidence="17">
    <location>
        <begin position="492"/>
        <end position="513"/>
    </location>
</feature>
<sequence length="575" mass="65221">MVNYIFVSSIFLMVACFISLSSGVFFALNDYSLMVEWEIFSLNSSVIVMAVLLDWISLIFMGLVFFISSLVMFYSNDYMSGDLGLSRFVALVCLFVGSMVALIISPNLISILLGWDGLGLVSYCLVIYYQDNSSANAGMLTALTNRLGDVFILLSISWLFNFGSWNYIYYYDYFFNSYDYKVVCFMVVLAAMTKSAQIPFSAWLPAAMAAPTPVSALVHSSTLVTAGVYLMIRFSPLVYLSGLSYFIMFIGCLTMFMSGLAANFEYDLSKIIALSTLSQLGLMFSIMAMGYPLVSFFHLLTHALFKSLLFLCAGFYIHNLLDNQDVRYMGSLTWSMPYVSACLNISMLSLCGFPFMAGFYSKDMILELCISGEMNYFIYALFFLSVGLTVMYSFRLLYYSLMSPFSFIVLRDLDGKGLYMNCGMLVLLIFSIIGGSLFSWLMFPIPECIYLPLNLKLMVIVFMVTGLYFGWLMTSCLFIGDLSLSYFWLKNFFGTMWFIPAVSTHGLSVWGFLGGGRASSLLDHGWLEYYGAQGLYDFIFYFVRHYLGLLDYSFKTYFMLFSFFFVLFMCCSLLF</sequence>
<feature type="transmembrane region" description="Helical" evidence="17">
    <location>
        <begin position="268"/>
        <end position="289"/>
    </location>
</feature>
<feature type="transmembrane region" description="Helical" evidence="17">
    <location>
        <begin position="296"/>
        <end position="318"/>
    </location>
</feature>
<keyword evidence="13 17" id="KW-0830">Ubiquinone</keyword>
<evidence type="ECO:0000256" key="11">
    <source>
        <dbReference type="ARBA" id="ARBA00022989"/>
    </source>
</evidence>
<keyword evidence="14 17" id="KW-0496">Mitochondrion</keyword>
<gene>
    <name evidence="21" type="primary">ND5</name>
</gene>
<keyword evidence="9" id="KW-1278">Translocase</keyword>
<dbReference type="PRINTS" id="PR01434">
    <property type="entry name" value="NADHDHGNASE5"/>
</dbReference>
<dbReference type="AlphaFoldDB" id="A0A7T0II46"/>
<evidence type="ECO:0000256" key="16">
    <source>
        <dbReference type="ARBA" id="ARBA00049551"/>
    </source>
</evidence>
<comment type="subcellular location">
    <subcellularLocation>
        <location evidence="2">Mitochondrion inner membrane</location>
        <topology evidence="2">Multi-pass membrane protein</topology>
    </subcellularLocation>
</comment>
<geneLocation type="mitochondrion" evidence="21"/>
<dbReference type="GO" id="GO:0015990">
    <property type="term" value="P:electron transport coupled proton transport"/>
    <property type="evidence" value="ECO:0007669"/>
    <property type="project" value="TreeGrafter"/>
</dbReference>
<feature type="transmembrane region" description="Helical" evidence="17">
    <location>
        <begin position="338"/>
        <end position="360"/>
    </location>
</feature>
<evidence type="ECO:0000256" key="17">
    <source>
        <dbReference type="RuleBase" id="RU003404"/>
    </source>
</evidence>
<dbReference type="InterPro" id="IPR010934">
    <property type="entry name" value="NADH_DH_su5_C"/>
</dbReference>
<dbReference type="InterPro" id="IPR001516">
    <property type="entry name" value="Proton_antipo_N"/>
</dbReference>
<keyword evidence="5 17" id="KW-0813">Transport</keyword>
<evidence type="ECO:0000256" key="9">
    <source>
        <dbReference type="ARBA" id="ARBA00022967"/>
    </source>
</evidence>
<evidence type="ECO:0000256" key="5">
    <source>
        <dbReference type="ARBA" id="ARBA00022448"/>
    </source>
</evidence>
<evidence type="ECO:0000256" key="1">
    <source>
        <dbReference type="ARBA" id="ARBA00003257"/>
    </source>
</evidence>
<evidence type="ECO:0000256" key="3">
    <source>
        <dbReference type="ARBA" id="ARBA00012944"/>
    </source>
</evidence>
<keyword evidence="8" id="KW-0999">Mitochondrion inner membrane</keyword>
<comment type="similarity">
    <text evidence="17">Belongs to the complex I subunit 5 family.</text>
</comment>
<feature type="transmembrane region" description="Helical" evidence="17">
    <location>
        <begin position="455"/>
        <end position="480"/>
    </location>
</feature>
<feature type="domain" description="NADH:quinone oxidoreductase/Mrp antiporter transmembrane" evidence="18">
    <location>
        <begin position="105"/>
        <end position="385"/>
    </location>
</feature>
<evidence type="ECO:0000259" key="20">
    <source>
        <dbReference type="Pfam" id="PF06455"/>
    </source>
</evidence>
<feature type="transmembrane region" description="Helical" evidence="17">
    <location>
        <begin position="111"/>
        <end position="130"/>
    </location>
</feature>
<evidence type="ECO:0000256" key="6">
    <source>
        <dbReference type="ARBA" id="ARBA00022660"/>
    </source>
</evidence>
<keyword evidence="12 17" id="KW-0520">NAD</keyword>
<evidence type="ECO:0000313" key="21">
    <source>
        <dbReference type="EMBL" id="QPK42122.1"/>
    </source>
</evidence>
<evidence type="ECO:0000256" key="14">
    <source>
        <dbReference type="ARBA" id="ARBA00023128"/>
    </source>
</evidence>
<accession>A0A7T0II46</accession>
<feature type="transmembrane region" description="Helical" evidence="17">
    <location>
        <begin position="40"/>
        <end position="73"/>
    </location>
</feature>
<dbReference type="Pfam" id="PF06455">
    <property type="entry name" value="NADH5_C"/>
    <property type="match status" value="1"/>
</dbReference>
<dbReference type="Pfam" id="PF00662">
    <property type="entry name" value="Proton_antipo_N"/>
    <property type="match status" value="1"/>
</dbReference>
<keyword evidence="10" id="KW-0249">Electron transport</keyword>
<dbReference type="EC" id="7.1.1.2" evidence="3 17"/>
<organism evidence="21">
    <name type="scientific">Scelimena melli</name>
    <dbReference type="NCBI Taxonomy" id="215044"/>
    <lineage>
        <taxon>Eukaryota</taxon>
        <taxon>Metazoa</taxon>
        <taxon>Ecdysozoa</taxon>
        <taxon>Arthropoda</taxon>
        <taxon>Hexapoda</taxon>
        <taxon>Insecta</taxon>
        <taxon>Pterygota</taxon>
        <taxon>Neoptera</taxon>
        <taxon>Polyneoptera</taxon>
        <taxon>Orthoptera</taxon>
        <taxon>Caelifera</taxon>
        <taxon>Acrididea</taxon>
        <taxon>Tetrigoidea</taxon>
        <taxon>Tetrigidae</taxon>
        <taxon>Scelimeninae</taxon>
        <taxon>Scelimena</taxon>
    </lineage>
</organism>
<dbReference type="InterPro" id="IPR001750">
    <property type="entry name" value="ND/Mrp_TM"/>
</dbReference>
<evidence type="ECO:0000259" key="19">
    <source>
        <dbReference type="Pfam" id="PF00662"/>
    </source>
</evidence>
<dbReference type="PANTHER" id="PTHR42829:SF2">
    <property type="entry name" value="NADH-UBIQUINONE OXIDOREDUCTASE CHAIN 5"/>
    <property type="match status" value="1"/>
</dbReference>
<feature type="domain" description="NADH dehydrogenase subunit 5 C-terminal" evidence="20">
    <location>
        <begin position="392"/>
        <end position="570"/>
    </location>
</feature>
<dbReference type="GO" id="GO:0005743">
    <property type="term" value="C:mitochondrial inner membrane"/>
    <property type="evidence" value="ECO:0007669"/>
    <property type="project" value="UniProtKB-SubCell"/>
</dbReference>
<comment type="catalytic activity">
    <reaction evidence="16 17">
        <text>a ubiquinone + NADH + 5 H(+)(in) = a ubiquinol + NAD(+) + 4 H(+)(out)</text>
        <dbReference type="Rhea" id="RHEA:29091"/>
        <dbReference type="Rhea" id="RHEA-COMP:9565"/>
        <dbReference type="Rhea" id="RHEA-COMP:9566"/>
        <dbReference type="ChEBI" id="CHEBI:15378"/>
        <dbReference type="ChEBI" id="CHEBI:16389"/>
        <dbReference type="ChEBI" id="CHEBI:17976"/>
        <dbReference type="ChEBI" id="CHEBI:57540"/>
        <dbReference type="ChEBI" id="CHEBI:57945"/>
        <dbReference type="EC" id="7.1.1.2"/>
    </reaction>
</comment>
<feature type="transmembrane region" description="Helical" evidence="17">
    <location>
        <begin position="182"/>
        <end position="204"/>
    </location>
</feature>
<dbReference type="InterPro" id="IPR003945">
    <property type="entry name" value="NU5C-like"/>
</dbReference>
<dbReference type="GO" id="GO:0003954">
    <property type="term" value="F:NADH dehydrogenase activity"/>
    <property type="evidence" value="ECO:0007669"/>
    <property type="project" value="TreeGrafter"/>
</dbReference>
<feature type="transmembrane region" description="Helical" evidence="17">
    <location>
        <begin position="85"/>
        <end position="104"/>
    </location>
</feature>
<feature type="transmembrane region" description="Helical" evidence="17">
    <location>
        <begin position="556"/>
        <end position="574"/>
    </location>
</feature>
<feature type="transmembrane region" description="Helical" evidence="17">
    <location>
        <begin position="237"/>
        <end position="262"/>
    </location>
</feature>
<evidence type="ECO:0000256" key="4">
    <source>
        <dbReference type="ARBA" id="ARBA00021096"/>
    </source>
</evidence>
<dbReference type="GO" id="GO:0008137">
    <property type="term" value="F:NADH dehydrogenase (ubiquinone) activity"/>
    <property type="evidence" value="ECO:0007669"/>
    <property type="project" value="UniProtKB-EC"/>
</dbReference>
<dbReference type="PANTHER" id="PTHR42829">
    <property type="entry name" value="NADH-UBIQUINONE OXIDOREDUCTASE CHAIN 5"/>
    <property type="match status" value="1"/>
</dbReference>